<keyword evidence="1" id="KW-0732">Signal</keyword>
<proteinExistence type="predicted"/>
<evidence type="ECO:0000313" key="2">
    <source>
        <dbReference type="EMBL" id="KAK9867738.1"/>
    </source>
</evidence>
<dbReference type="EMBL" id="JALJOV010000067">
    <property type="protein sequence ID" value="KAK9867738.1"/>
    <property type="molecule type" value="Genomic_DNA"/>
</dbReference>
<comment type="caution">
    <text evidence="2">The sequence shown here is derived from an EMBL/GenBank/DDBJ whole genome shotgun (WGS) entry which is preliminary data.</text>
</comment>
<keyword evidence="3" id="KW-1185">Reference proteome</keyword>
<dbReference type="AlphaFoldDB" id="A0AAW1TG28"/>
<protein>
    <submittedName>
        <fullName evidence="2">Uncharacterized protein</fullName>
    </submittedName>
</protein>
<gene>
    <name evidence="2" type="ORF">WJX84_003620</name>
</gene>
<sequence>MSRIPVAAAVVCIVLAYTWAEAVPIAAHALGDLSDWSLKGSQGSSQHSQGRALKQAAASTNGGGVVAGLNNAAGAAATAARQCSNAAQSTALNFGTPLFSGSAKAIAGVLTSGFAAANAASSQFPPVSTATTAACQAANDTAYATNANEAVNQAAQANNYAASAESSASSTFINSVFQNILGTPGAVGAGAVAGRRLLDGN</sequence>
<feature type="signal peptide" evidence="1">
    <location>
        <begin position="1"/>
        <end position="20"/>
    </location>
</feature>
<name>A0AAW1TG28_9CHLO</name>
<evidence type="ECO:0000256" key="1">
    <source>
        <dbReference type="SAM" id="SignalP"/>
    </source>
</evidence>
<reference evidence="2 3" key="1">
    <citation type="journal article" date="2024" name="Nat. Commun.">
        <title>Phylogenomics reveals the evolutionary origins of lichenization in chlorophyte algae.</title>
        <authorList>
            <person name="Puginier C."/>
            <person name="Libourel C."/>
            <person name="Otte J."/>
            <person name="Skaloud P."/>
            <person name="Haon M."/>
            <person name="Grisel S."/>
            <person name="Petersen M."/>
            <person name="Berrin J.G."/>
            <person name="Delaux P.M."/>
            <person name="Dal Grande F."/>
            <person name="Keller J."/>
        </authorList>
    </citation>
    <scope>NUCLEOTIDE SEQUENCE [LARGE SCALE GENOMIC DNA]</scope>
    <source>
        <strain evidence="2 3">SAG 2523</strain>
    </source>
</reference>
<evidence type="ECO:0000313" key="3">
    <source>
        <dbReference type="Proteomes" id="UP001485043"/>
    </source>
</evidence>
<feature type="chain" id="PRO_5043990909" evidence="1">
    <location>
        <begin position="21"/>
        <end position="201"/>
    </location>
</feature>
<accession>A0AAW1TG28</accession>
<organism evidence="2 3">
    <name type="scientific">Apatococcus fuscideae</name>
    <dbReference type="NCBI Taxonomy" id="2026836"/>
    <lineage>
        <taxon>Eukaryota</taxon>
        <taxon>Viridiplantae</taxon>
        <taxon>Chlorophyta</taxon>
        <taxon>core chlorophytes</taxon>
        <taxon>Trebouxiophyceae</taxon>
        <taxon>Chlorellales</taxon>
        <taxon>Chlorellaceae</taxon>
        <taxon>Apatococcus</taxon>
    </lineage>
</organism>
<dbReference type="Proteomes" id="UP001485043">
    <property type="component" value="Unassembled WGS sequence"/>
</dbReference>